<dbReference type="EMBL" id="VDCQ01000085">
    <property type="protein sequence ID" value="TNJ60311.1"/>
    <property type="molecule type" value="Genomic_DNA"/>
</dbReference>
<dbReference type="AlphaFoldDB" id="A0A5C4SXT9"/>
<accession>A0A5C4SXT9</accession>
<organism evidence="2 3">
    <name type="scientific">Paenibacillus hemerocallicola</name>
    <dbReference type="NCBI Taxonomy" id="1172614"/>
    <lineage>
        <taxon>Bacteria</taxon>
        <taxon>Bacillati</taxon>
        <taxon>Bacillota</taxon>
        <taxon>Bacilli</taxon>
        <taxon>Bacillales</taxon>
        <taxon>Paenibacillaceae</taxon>
        <taxon>Paenibacillus</taxon>
    </lineage>
</organism>
<evidence type="ECO:0000313" key="2">
    <source>
        <dbReference type="EMBL" id="TNJ60311.1"/>
    </source>
</evidence>
<dbReference type="InterPro" id="IPR051680">
    <property type="entry name" value="ATP-dep_Glu-Cys_Ligase-2"/>
</dbReference>
<dbReference type="Pfam" id="PF04168">
    <property type="entry name" value="Alpha-E"/>
    <property type="match status" value="1"/>
</dbReference>
<evidence type="ECO:0000313" key="3">
    <source>
        <dbReference type="Proteomes" id="UP000307943"/>
    </source>
</evidence>
<dbReference type="PANTHER" id="PTHR34595">
    <property type="entry name" value="BLR5612 PROTEIN"/>
    <property type="match status" value="1"/>
</dbReference>
<keyword evidence="3" id="KW-1185">Reference proteome</keyword>
<gene>
    <name evidence="2" type="ORF">FE784_36205</name>
</gene>
<dbReference type="PANTHER" id="PTHR34595:SF7">
    <property type="entry name" value="SLL1039 PROTEIN"/>
    <property type="match status" value="1"/>
</dbReference>
<feature type="domain" description="DUF403" evidence="1">
    <location>
        <begin position="11"/>
        <end position="353"/>
    </location>
</feature>
<dbReference type="InterPro" id="IPR007296">
    <property type="entry name" value="DUF403"/>
</dbReference>
<sequence length="372" mass="41235">MGAPGKGRPRMLSRVAETLYWMARNIERAENNSRIIAARLGRLPESWNAAAAGEPAGSESLLPEEMRVGEAAQREAAAGLEAADRAEGEWEDLLEICASFSEYRSKHTALEAGAIVTYLTVSGDNVNSILNCVANARNNARSARDALPHELWEALNEMYWNVRQADGDGAVPRDFHAFLQSVKQGSFTTHGVIDSLMPRGESYLFLQIGKWLERAEKTARILNVVCTNATKPEEWPHSRQYYHWLTALELVGGYDAFLRQYPPYMNPQDVLGFLIADPAFPRSIRYCVDHVIQGIDRLDEEGVSLYSGQLIEALTGLNGLFGEVRIGDWPLDDLERFLDRVQDNCNTVGALLTDKLQSGGSAGTEATMCIQE</sequence>
<dbReference type="Proteomes" id="UP000307943">
    <property type="component" value="Unassembled WGS sequence"/>
</dbReference>
<comment type="caution">
    <text evidence="2">The sequence shown here is derived from an EMBL/GenBank/DDBJ whole genome shotgun (WGS) entry which is preliminary data.</text>
</comment>
<reference evidence="2 3" key="1">
    <citation type="submission" date="2019-05" db="EMBL/GenBank/DDBJ databases">
        <title>We sequenced the genome of Paenibacillus hemerocallicola KCTC 33185 for further insight into its adaptation and study the phylogeny of Paenibacillus.</title>
        <authorList>
            <person name="Narsing Rao M.P."/>
        </authorList>
    </citation>
    <scope>NUCLEOTIDE SEQUENCE [LARGE SCALE GENOMIC DNA]</scope>
    <source>
        <strain evidence="2 3">KCTC 33185</strain>
    </source>
</reference>
<proteinExistence type="predicted"/>
<protein>
    <submittedName>
        <fullName evidence="2">Alpha-E domain-containing protein</fullName>
    </submittedName>
</protein>
<dbReference type="OrthoDB" id="9803532at2"/>
<evidence type="ECO:0000259" key="1">
    <source>
        <dbReference type="Pfam" id="PF04168"/>
    </source>
</evidence>
<name>A0A5C4SXT9_9BACL</name>